<dbReference type="GO" id="GO:0140359">
    <property type="term" value="F:ABC-type transporter activity"/>
    <property type="evidence" value="ECO:0007669"/>
    <property type="project" value="InterPro"/>
</dbReference>
<keyword evidence="3 6" id="KW-1133">Transmembrane helix</keyword>
<organism evidence="9 10">
    <name type="scientific">Eleutherodactylus coqui</name>
    <name type="common">Puerto Rican coqui</name>
    <dbReference type="NCBI Taxonomy" id="57060"/>
    <lineage>
        <taxon>Eukaryota</taxon>
        <taxon>Metazoa</taxon>
        <taxon>Chordata</taxon>
        <taxon>Craniata</taxon>
        <taxon>Vertebrata</taxon>
        <taxon>Euteleostomi</taxon>
        <taxon>Amphibia</taxon>
        <taxon>Batrachia</taxon>
        <taxon>Anura</taxon>
        <taxon>Neobatrachia</taxon>
        <taxon>Hyloidea</taxon>
        <taxon>Eleutherodactylidae</taxon>
        <taxon>Eleutherodactylinae</taxon>
        <taxon>Eleutherodactylus</taxon>
        <taxon>Eleutherodactylus</taxon>
    </lineage>
</organism>
<sequence>GLTVKKYEDEKILLNDVENNTAVAVVFHQPFQYHIQFPFHNISSLNDRIPRTGKCSNISEYCIPTSYWSTGFLFLQAKIDSIIIEMTTNHTVQEKLTSIMVAKMNASGHFKRLAPDIGMFVFGMCLSYVSMTYLLSLYVTRERMEMSVIMKTMMLKERAFWLSWGLLYLFYILIIANLMTLVTKFHVFIESSYGVILLLFILYGIASICVTFMLSALFRNPRVTAIVGFFITVFLSALSLLLLLKNLPKAVEVILCIFPPFAFSVGLMESIHLENYLEGVFFSDMTGSSSHILTSCVGLLLDSVLYALLTLYFSKILPDKNGMRYEPLFFLRSSYWSKEKNSPPSPQTSGTAESDYGENIEKVPRTFQGREVIRIHNVRKTYKGEDQAVEALRGLDFNIYEGQITALLGHSGAGKTTLMNILSGMCSATSGSAFIYNYDLSNMSHLEKIHKKIGFCPQFDVKFDPLTVKENLKVFAIIKGTPSGSVDQKVQKVISDLQLTDVENVEASKLSGGQKRKLSLGIAILGDPQVKD</sequence>
<accession>A0A8J6B6C7</accession>
<evidence type="ECO:0000313" key="10">
    <source>
        <dbReference type="Proteomes" id="UP000770717"/>
    </source>
</evidence>
<dbReference type="OrthoDB" id="8061355at2759"/>
<evidence type="ECO:0000256" key="5">
    <source>
        <dbReference type="SAM" id="MobiDB-lite"/>
    </source>
</evidence>
<comment type="caution">
    <text evidence="9">The sequence shown here is derived from an EMBL/GenBank/DDBJ whole genome shotgun (WGS) entry which is preliminary data.</text>
</comment>
<reference evidence="9" key="1">
    <citation type="thesis" date="2020" institute="ProQuest LLC" country="789 East Eisenhower Parkway, Ann Arbor, MI, USA">
        <title>Comparative Genomics and Chromosome Evolution.</title>
        <authorList>
            <person name="Mudd A.B."/>
        </authorList>
    </citation>
    <scope>NUCLEOTIDE SEQUENCE</scope>
    <source>
        <strain evidence="9">HN-11 Male</strain>
        <tissue evidence="9">Kidney and liver</tissue>
    </source>
</reference>
<dbReference type="Pfam" id="PF00005">
    <property type="entry name" value="ABC_tran"/>
    <property type="match status" value="1"/>
</dbReference>
<feature type="non-terminal residue" evidence="9">
    <location>
        <position position="532"/>
    </location>
</feature>
<evidence type="ECO:0000259" key="8">
    <source>
        <dbReference type="Pfam" id="PF12698"/>
    </source>
</evidence>
<dbReference type="Pfam" id="PF12698">
    <property type="entry name" value="ABC2_membrane_3"/>
    <property type="match status" value="1"/>
</dbReference>
<dbReference type="GO" id="GO:0005319">
    <property type="term" value="F:lipid transporter activity"/>
    <property type="evidence" value="ECO:0007669"/>
    <property type="project" value="TreeGrafter"/>
</dbReference>
<dbReference type="InterPro" id="IPR026082">
    <property type="entry name" value="ABCA"/>
</dbReference>
<dbReference type="PANTHER" id="PTHR19229:SF274">
    <property type="entry name" value="ABC-TYPE ORGANIC ANION TRANSPORTER ABCA8"/>
    <property type="match status" value="1"/>
</dbReference>
<keyword evidence="4 6" id="KW-0472">Membrane</keyword>
<feature type="transmembrane region" description="Helical" evidence="6">
    <location>
        <begin position="223"/>
        <end position="244"/>
    </location>
</feature>
<evidence type="ECO:0000256" key="1">
    <source>
        <dbReference type="ARBA" id="ARBA00004141"/>
    </source>
</evidence>
<name>A0A8J6B6C7_ELECQ</name>
<feature type="transmembrane region" description="Helical" evidence="6">
    <location>
        <begin position="159"/>
        <end position="182"/>
    </location>
</feature>
<feature type="transmembrane region" description="Helical" evidence="6">
    <location>
        <begin position="117"/>
        <end position="139"/>
    </location>
</feature>
<feature type="domain" description="ABC transporter" evidence="7">
    <location>
        <begin position="392"/>
        <end position="530"/>
    </location>
</feature>
<dbReference type="GO" id="GO:0005524">
    <property type="term" value="F:ATP binding"/>
    <property type="evidence" value="ECO:0007669"/>
    <property type="project" value="InterPro"/>
</dbReference>
<dbReference type="Gene3D" id="3.40.50.300">
    <property type="entry name" value="P-loop containing nucleotide triphosphate hydrolases"/>
    <property type="match status" value="1"/>
</dbReference>
<dbReference type="PANTHER" id="PTHR19229">
    <property type="entry name" value="ATP-BINDING CASSETTE TRANSPORTER SUBFAMILY A ABCA"/>
    <property type="match status" value="1"/>
</dbReference>
<dbReference type="InterPro" id="IPR017871">
    <property type="entry name" value="ABC_transporter-like_CS"/>
</dbReference>
<comment type="subcellular location">
    <subcellularLocation>
        <location evidence="1">Membrane</location>
        <topology evidence="1">Multi-pass membrane protein</topology>
    </subcellularLocation>
</comment>
<evidence type="ECO:0000256" key="2">
    <source>
        <dbReference type="ARBA" id="ARBA00022692"/>
    </source>
</evidence>
<dbReference type="InterPro" id="IPR027417">
    <property type="entry name" value="P-loop_NTPase"/>
</dbReference>
<protein>
    <recommendedName>
        <fullName evidence="11">ABC transporter domain-containing protein</fullName>
    </recommendedName>
</protein>
<evidence type="ECO:0000259" key="7">
    <source>
        <dbReference type="Pfam" id="PF00005"/>
    </source>
</evidence>
<feature type="region of interest" description="Disordered" evidence="5">
    <location>
        <begin position="337"/>
        <end position="356"/>
    </location>
</feature>
<dbReference type="Proteomes" id="UP000770717">
    <property type="component" value="Unassembled WGS sequence"/>
</dbReference>
<dbReference type="AlphaFoldDB" id="A0A8J6B6C7"/>
<keyword evidence="2 6" id="KW-0812">Transmembrane</keyword>
<dbReference type="SUPFAM" id="SSF52540">
    <property type="entry name" value="P-loop containing nucleoside triphosphate hydrolases"/>
    <property type="match status" value="1"/>
</dbReference>
<feature type="transmembrane region" description="Helical" evidence="6">
    <location>
        <begin position="292"/>
        <end position="314"/>
    </location>
</feature>
<evidence type="ECO:0008006" key="11">
    <source>
        <dbReference type="Google" id="ProtNLM"/>
    </source>
</evidence>
<dbReference type="InterPro" id="IPR003439">
    <property type="entry name" value="ABC_transporter-like_ATP-bd"/>
</dbReference>
<feature type="domain" description="ABC-2 type transporter transmembrane" evidence="8">
    <location>
        <begin position="4"/>
        <end position="312"/>
    </location>
</feature>
<proteinExistence type="predicted"/>
<keyword evidence="10" id="KW-1185">Reference proteome</keyword>
<feature type="transmembrane region" description="Helical" evidence="6">
    <location>
        <begin position="194"/>
        <end position="217"/>
    </location>
</feature>
<evidence type="ECO:0000256" key="6">
    <source>
        <dbReference type="SAM" id="Phobius"/>
    </source>
</evidence>
<evidence type="ECO:0000256" key="3">
    <source>
        <dbReference type="ARBA" id="ARBA00022989"/>
    </source>
</evidence>
<dbReference type="GO" id="GO:0016020">
    <property type="term" value="C:membrane"/>
    <property type="evidence" value="ECO:0007669"/>
    <property type="project" value="UniProtKB-SubCell"/>
</dbReference>
<evidence type="ECO:0000256" key="4">
    <source>
        <dbReference type="ARBA" id="ARBA00023136"/>
    </source>
</evidence>
<dbReference type="EMBL" id="WNTK01005372">
    <property type="protein sequence ID" value="KAG9463979.1"/>
    <property type="molecule type" value="Genomic_DNA"/>
</dbReference>
<dbReference type="PROSITE" id="PS00211">
    <property type="entry name" value="ABC_TRANSPORTER_1"/>
    <property type="match status" value="1"/>
</dbReference>
<dbReference type="InterPro" id="IPR013525">
    <property type="entry name" value="ABC2_TM"/>
</dbReference>
<gene>
    <name evidence="9" type="ORF">GDO78_020704</name>
</gene>
<evidence type="ECO:0000313" key="9">
    <source>
        <dbReference type="EMBL" id="KAG9463979.1"/>
    </source>
</evidence>
<dbReference type="GO" id="GO:0016887">
    <property type="term" value="F:ATP hydrolysis activity"/>
    <property type="evidence" value="ECO:0007669"/>
    <property type="project" value="InterPro"/>
</dbReference>